<dbReference type="Pfam" id="PF02367">
    <property type="entry name" value="TsaE"/>
    <property type="match status" value="1"/>
</dbReference>
<evidence type="ECO:0000313" key="12">
    <source>
        <dbReference type="Proteomes" id="UP000018680"/>
    </source>
</evidence>
<organism evidence="11 12">
    <name type="scientific">Salinispira pacifica</name>
    <dbReference type="NCBI Taxonomy" id="1307761"/>
    <lineage>
        <taxon>Bacteria</taxon>
        <taxon>Pseudomonadati</taxon>
        <taxon>Spirochaetota</taxon>
        <taxon>Spirochaetia</taxon>
        <taxon>Spirochaetales</taxon>
        <taxon>Spirochaetaceae</taxon>
        <taxon>Salinispira</taxon>
    </lineage>
</organism>
<evidence type="ECO:0000313" key="11">
    <source>
        <dbReference type="EMBL" id="AHC14634.1"/>
    </source>
</evidence>
<evidence type="ECO:0000256" key="8">
    <source>
        <dbReference type="ARBA" id="ARBA00022840"/>
    </source>
</evidence>
<dbReference type="eggNOG" id="COG0802">
    <property type="taxonomic scope" value="Bacteria"/>
</dbReference>
<dbReference type="GO" id="GO:0002949">
    <property type="term" value="P:tRNA threonylcarbamoyladenosine modification"/>
    <property type="evidence" value="ECO:0007669"/>
    <property type="project" value="InterPro"/>
</dbReference>
<keyword evidence="12" id="KW-1185">Reference proteome</keyword>
<dbReference type="PATRIC" id="fig|1307761.3.peg.1227"/>
<dbReference type="PANTHER" id="PTHR33540:SF2">
    <property type="entry name" value="TRNA THREONYLCARBAMOYLADENOSINE BIOSYNTHESIS PROTEIN TSAE"/>
    <property type="match status" value="1"/>
</dbReference>
<sequence>MQRNMNNRSELQNEGLTSDPWEQKFKRISRSAWEFSSNSPEESLELASFMGSRALPGDIYALEGGLGAGKTLFSRGFAEGLGIQQPVTSPTFPIIQEYDHEPPLYHMDLYRLSDSDDVIETGAEELWSGSGVTLIEWPDRAEDILPPDCIRIRIQIDGPERRTIRISASTQRMELLEKQLSRKPGGENPGTSAD</sequence>
<evidence type="ECO:0000256" key="4">
    <source>
        <dbReference type="ARBA" id="ARBA00022490"/>
    </source>
</evidence>
<gene>
    <name evidence="11" type="ORF">L21SP2_1233</name>
</gene>
<evidence type="ECO:0000256" key="5">
    <source>
        <dbReference type="ARBA" id="ARBA00022694"/>
    </source>
</evidence>
<dbReference type="NCBIfam" id="TIGR00150">
    <property type="entry name" value="T6A_YjeE"/>
    <property type="match status" value="1"/>
</dbReference>
<keyword evidence="4" id="KW-0963">Cytoplasm</keyword>
<dbReference type="AlphaFoldDB" id="V5WGF8"/>
<keyword evidence="8" id="KW-0067">ATP-binding</keyword>
<accession>V5WGF8</accession>
<evidence type="ECO:0000256" key="1">
    <source>
        <dbReference type="ARBA" id="ARBA00004496"/>
    </source>
</evidence>
<evidence type="ECO:0000256" key="6">
    <source>
        <dbReference type="ARBA" id="ARBA00022723"/>
    </source>
</evidence>
<evidence type="ECO:0000256" key="2">
    <source>
        <dbReference type="ARBA" id="ARBA00007599"/>
    </source>
</evidence>
<name>V5WGF8_9SPIO</name>
<protein>
    <recommendedName>
        <fullName evidence="3">tRNA threonylcarbamoyladenosine biosynthesis protein TsaE</fullName>
    </recommendedName>
    <alternativeName>
        <fullName evidence="10">t(6)A37 threonylcarbamoyladenosine biosynthesis protein TsaE</fullName>
    </alternativeName>
</protein>
<evidence type="ECO:0000256" key="9">
    <source>
        <dbReference type="ARBA" id="ARBA00022842"/>
    </source>
</evidence>
<dbReference type="InterPro" id="IPR027417">
    <property type="entry name" value="P-loop_NTPase"/>
</dbReference>
<dbReference type="GO" id="GO:0005737">
    <property type="term" value="C:cytoplasm"/>
    <property type="evidence" value="ECO:0007669"/>
    <property type="project" value="UniProtKB-SubCell"/>
</dbReference>
<comment type="similarity">
    <text evidence="2">Belongs to the TsaE family.</text>
</comment>
<keyword evidence="5" id="KW-0819">tRNA processing</keyword>
<dbReference type="InterPro" id="IPR003442">
    <property type="entry name" value="T6A_TsaE"/>
</dbReference>
<proteinExistence type="inferred from homology"/>
<dbReference type="EMBL" id="CP006939">
    <property type="protein sequence ID" value="AHC14634.1"/>
    <property type="molecule type" value="Genomic_DNA"/>
</dbReference>
<evidence type="ECO:0000256" key="3">
    <source>
        <dbReference type="ARBA" id="ARBA00019010"/>
    </source>
</evidence>
<dbReference type="Gene3D" id="3.40.50.300">
    <property type="entry name" value="P-loop containing nucleotide triphosphate hydrolases"/>
    <property type="match status" value="1"/>
</dbReference>
<dbReference type="GO" id="GO:0005524">
    <property type="term" value="F:ATP binding"/>
    <property type="evidence" value="ECO:0007669"/>
    <property type="project" value="UniProtKB-KW"/>
</dbReference>
<reference evidence="11 12" key="1">
    <citation type="journal article" date="2015" name="Stand. Genomic Sci.">
        <title>Complete genome sequence and description of Salinispira pacifica gen. nov., sp. nov., a novel spirochaete isolated form a hypersaline microbial mat.</title>
        <authorList>
            <person name="Ben Hania W."/>
            <person name="Joseph M."/>
            <person name="Schumann P."/>
            <person name="Bunk B."/>
            <person name="Fiebig A."/>
            <person name="Sproer C."/>
            <person name="Klenk H.P."/>
            <person name="Fardeau M.L."/>
            <person name="Spring S."/>
        </authorList>
    </citation>
    <scope>NUCLEOTIDE SEQUENCE [LARGE SCALE GENOMIC DNA]</scope>
    <source>
        <strain evidence="11 12">L21-RPul-D2</strain>
    </source>
</reference>
<evidence type="ECO:0000256" key="10">
    <source>
        <dbReference type="ARBA" id="ARBA00032441"/>
    </source>
</evidence>
<dbReference type="SUPFAM" id="SSF52540">
    <property type="entry name" value="P-loop containing nucleoside triphosphate hydrolases"/>
    <property type="match status" value="1"/>
</dbReference>
<dbReference type="KEGG" id="slr:L21SP2_1233"/>
<keyword evidence="6" id="KW-0479">Metal-binding</keyword>
<dbReference type="HOGENOM" id="CLU_087829_3_0_12"/>
<dbReference type="PANTHER" id="PTHR33540">
    <property type="entry name" value="TRNA THREONYLCARBAMOYLADENOSINE BIOSYNTHESIS PROTEIN TSAE"/>
    <property type="match status" value="1"/>
</dbReference>
<dbReference type="Proteomes" id="UP000018680">
    <property type="component" value="Chromosome"/>
</dbReference>
<keyword evidence="7" id="KW-0547">Nucleotide-binding</keyword>
<evidence type="ECO:0000256" key="7">
    <source>
        <dbReference type="ARBA" id="ARBA00022741"/>
    </source>
</evidence>
<keyword evidence="9" id="KW-0460">Magnesium</keyword>
<dbReference type="STRING" id="1307761.L21SP2_1233"/>
<dbReference type="GO" id="GO:0046872">
    <property type="term" value="F:metal ion binding"/>
    <property type="evidence" value="ECO:0007669"/>
    <property type="project" value="UniProtKB-KW"/>
</dbReference>
<comment type="subcellular location">
    <subcellularLocation>
        <location evidence="1">Cytoplasm</location>
    </subcellularLocation>
</comment>